<gene>
    <name evidence="14" type="ORF">MUCCIDRAFT_159341</name>
</gene>
<keyword evidence="5 9" id="KW-0067">ATP-binding</keyword>
<evidence type="ECO:0000256" key="5">
    <source>
        <dbReference type="ARBA" id="ARBA00022840"/>
    </source>
</evidence>
<dbReference type="InterPro" id="IPR001752">
    <property type="entry name" value="Kinesin_motor_dom"/>
</dbReference>
<protein>
    <recommendedName>
        <fullName evidence="16">Kinesin-domain-containing protein</fullName>
    </recommendedName>
</protein>
<evidence type="ECO:0000256" key="6">
    <source>
        <dbReference type="ARBA" id="ARBA00023054"/>
    </source>
</evidence>
<accession>A0A168QFZ7</accession>
<keyword evidence="7 9" id="KW-0505">Motor protein</keyword>
<dbReference type="OrthoDB" id="3176171at2759"/>
<dbReference type="Pfam" id="PF12473">
    <property type="entry name" value="DUF3694"/>
    <property type="match status" value="1"/>
</dbReference>
<feature type="domain" description="Kinesin motor" evidence="13">
    <location>
        <begin position="4"/>
        <end position="331"/>
    </location>
</feature>
<proteinExistence type="inferred from homology"/>
<dbReference type="PROSITE" id="PS50003">
    <property type="entry name" value="PH_DOMAIN"/>
    <property type="match status" value="1"/>
</dbReference>
<evidence type="ECO:0000256" key="11">
    <source>
        <dbReference type="SAM" id="MobiDB-lite"/>
    </source>
</evidence>
<feature type="region of interest" description="Disordered" evidence="11">
    <location>
        <begin position="373"/>
        <end position="399"/>
    </location>
</feature>
<dbReference type="InterPro" id="IPR027417">
    <property type="entry name" value="P-loop_NTPase"/>
</dbReference>
<dbReference type="Proteomes" id="UP000077051">
    <property type="component" value="Unassembled WGS sequence"/>
</dbReference>
<evidence type="ECO:0000256" key="2">
    <source>
        <dbReference type="ARBA" id="ARBA00022490"/>
    </source>
</evidence>
<evidence type="ECO:0000256" key="7">
    <source>
        <dbReference type="ARBA" id="ARBA00023175"/>
    </source>
</evidence>
<comment type="subcellular location">
    <subcellularLocation>
        <location evidence="1">Cytoplasm</location>
        <location evidence="1">Cytoskeleton</location>
    </subcellularLocation>
</comment>
<evidence type="ECO:0000259" key="13">
    <source>
        <dbReference type="PROSITE" id="PS50067"/>
    </source>
</evidence>
<reference evidence="14 15" key="1">
    <citation type="submission" date="2015-06" db="EMBL/GenBank/DDBJ databases">
        <title>Expansion of signal transduction pathways in fungi by whole-genome duplication.</title>
        <authorList>
            <consortium name="DOE Joint Genome Institute"/>
            <person name="Corrochano L.M."/>
            <person name="Kuo A."/>
            <person name="Marcet-Houben M."/>
            <person name="Polaino S."/>
            <person name="Salamov A."/>
            <person name="Villalobos J.M."/>
            <person name="Alvarez M.I."/>
            <person name="Avalos J."/>
            <person name="Benito E.P."/>
            <person name="Benoit I."/>
            <person name="Burger G."/>
            <person name="Camino L.P."/>
            <person name="Canovas D."/>
            <person name="Cerda-Olmedo E."/>
            <person name="Cheng J.-F."/>
            <person name="Dominguez A."/>
            <person name="Elias M."/>
            <person name="Eslava A.P."/>
            <person name="Glaser F."/>
            <person name="Grimwood J."/>
            <person name="Gutierrez G."/>
            <person name="Heitman J."/>
            <person name="Henrissat B."/>
            <person name="Iturriaga E.A."/>
            <person name="Lang B.F."/>
            <person name="Lavin J.L."/>
            <person name="Lee S."/>
            <person name="Li W."/>
            <person name="Lindquist E."/>
            <person name="Lopez-Garcia S."/>
            <person name="Luque E.M."/>
            <person name="Marcos A.T."/>
            <person name="Martin J."/>
            <person name="Mccluskey K."/>
            <person name="Medina H.R."/>
            <person name="Miralles-Duran A."/>
            <person name="Miyazaki A."/>
            <person name="Munoz-Torres E."/>
            <person name="Oguiza J.A."/>
            <person name="Ohm R."/>
            <person name="Olmedo M."/>
            <person name="Orejas M."/>
            <person name="Ortiz-Castellanos L."/>
            <person name="Pisabarro A.G."/>
            <person name="Rodriguez-Romero J."/>
            <person name="Ruiz-Herrera J."/>
            <person name="Ruiz-Vazquez R."/>
            <person name="Sanz C."/>
            <person name="Schackwitz W."/>
            <person name="Schmutz J."/>
            <person name="Shahriari M."/>
            <person name="Shelest E."/>
            <person name="Silva-Franco F."/>
            <person name="Soanes D."/>
            <person name="Syed K."/>
            <person name="Tagua V.G."/>
            <person name="Talbot N.J."/>
            <person name="Thon M."/>
            <person name="De Vries R.P."/>
            <person name="Wiebenga A."/>
            <person name="Yadav J.S."/>
            <person name="Braun E.L."/>
            <person name="Baker S."/>
            <person name="Garre V."/>
            <person name="Horwitz B."/>
            <person name="Torres-Martinez S."/>
            <person name="Idnurm A."/>
            <person name="Herrera-Estrella A."/>
            <person name="Gabaldon T."/>
            <person name="Grigoriev I.V."/>
        </authorList>
    </citation>
    <scope>NUCLEOTIDE SEQUENCE [LARGE SCALE GENOMIC DNA]</scope>
    <source>
        <strain evidence="14 15">CBS 277.49</strain>
    </source>
</reference>
<feature type="coiled-coil region" evidence="10">
    <location>
        <begin position="807"/>
        <end position="865"/>
    </location>
</feature>
<name>A0A168QFZ7_MUCCL</name>
<feature type="binding site" evidence="9">
    <location>
        <begin position="111"/>
        <end position="118"/>
    </location>
    <ligand>
        <name>ATP</name>
        <dbReference type="ChEBI" id="CHEBI:30616"/>
    </ligand>
</feature>
<comment type="caution">
    <text evidence="14">The sequence shown here is derived from an EMBL/GenBank/DDBJ whole genome shotgun (WGS) entry which is preliminary data.</text>
</comment>
<dbReference type="GO" id="GO:0010970">
    <property type="term" value="P:transport along microtubule"/>
    <property type="evidence" value="ECO:0007669"/>
    <property type="project" value="UniProtKB-ARBA"/>
</dbReference>
<evidence type="ECO:0008006" key="16">
    <source>
        <dbReference type="Google" id="ProtNLM"/>
    </source>
</evidence>
<dbReference type="PRINTS" id="PR00380">
    <property type="entry name" value="KINESINHEAVY"/>
</dbReference>
<sequence length="1785" mass="201020">MSGNIKVVVRCRPLNAREKARGATCLIRMDGNQTIITNNKAPSTNAIHQKKKHSTKDEDDNVKAFTFDRSYWSADKNDDQYADQELVYNDLGRELLDHAFDGYNCCIFAYGQTGSGKSYSMMGYGEDKGIIPRTCSELFERIADLTSDVLKFQVEVSYIEIYNEKVRDLLNPGNKGNLKARTVAATNMNETSSRSHAVFTLFLTSNRFEQVANLNTEKAARISLVDLAGSERANSTGATGARLKEGANINKSLTTLGKVIAALAEQSSQPNHHKKPSAAAAHIPYRDSVLTWLLKDSLGGNSKTAMIAAISPADYDETLSTLRYADQAKRIKNKAIVNEDPNARLIRELKEELQALRDTLMIYAPEEVEKITLQKKSSTSGRGSRASSRATAARTTTASPMLLISPESPLVKQRGNSLLTKEQVIDQLQSSEKLLSQVNQTWEEKMSATEAIHKEREKALEELGVIVEKNNIGVYAPKTIHLINLNEDPLMTECLMYQIKPGITRVGRLGSAVPADIRLSGSEILDEHCYFENVSVPAGDSPPLHQDDPGNDDDDDDENDQDTIASNIVTIHPGKESVTLVNGMRILQPKVLHSGYRIIFGSGLHHLFRFNNPDEVRREREHMQQFGVSPKINTGMFPMMERGDSALGHTLSPASTTTAMTDLTAVSAYHHLPADRVVDWNFAHSEALRKFGGGPQSADLTIMTDEDLKQLSDGITKVREFRNRKRISSDSHNLLFEDPDSIITTATVSPRTSISSSSNKRFSAMSSVPTIFSEEDTSVDDHHDPDDSKALLSSTTMSKEEKDQLVRIATEEMQQQLELQKQEYEEKLKLVESSNMKADELNRERDELAAKYAQVKQDMEKVLEQQKLAYESKIKRISAHLPPGTALSSDNLLVGYTAKNAAESLMRMAVEKWRQLRYVKMAEDCLIHAVVLKEANIMAKELGKNVVYQFIVVHDDISSNPLSFWESTSALQPFMREPDTHLTKEAKPCLAVQVIDHVHRATYIWSIAKVKHRLRRMRRLYDYTDRPLFTGQHFNREDPFYETPCPRFSLIGLARVPLRNLTLQLHADNYVAIYCRNTGKVMGHIRVLITPIARSVSRKHQHPNTSSGEGPAQRPNLFYRKRSSSSNVLQDQKQVLGEKYLLHIGQQQVFEIRIQELKGVRESDFTQVHAQFRLSSFGNVERYSTADKIYQTDPISNFGTDTVQFNQCQTLSVNITENMMDVILNQGLTIEVYGQAQEDYLFGLVEHVSSASAVNSRNGSPTTPTSEQSELFAKAVASETGSVPASRRFSIDRRFSVEQSTYDGILMEEKHDVLAWIQICELNDDGEYAPVKVLHTEVNDHQHHHNHHVKHHQDVFCLRQGLQRRIALTLSHDSGKQFEWLGIKQAKIGNVRLVDNKGRQTDSPPHPPVEIHLFPDQQATTFERNGKSRMTAQGPWDSSLHDSLFLNRVTAPGQRVRLRLSWQIECEKCAAPLNFEMDISVQIQARDATVSTSASSSSMFRQFLLGGGDADANGRVSKIVHKTSGLFVVQLKPPMTRQVRELWRLNTANKYVRGEEFIGSWKPRGVSLITDYRAARQRMLHQESVAAFRHSLVLAGHPQTKVIQRSQSDHALTLQCHMTDLTTAPTTSESSNKQKTEPEALARKVIELWQSHFGTREEIVFSQDPPKITSLTSSSSTNSISSVKSLSKKYSKIKLTSDIQQLHPRPFIIIYQDQTEIEEIGVFNLSSARVDYKSDLEDMLQRKYTFAIYTHNNAYLLQANDFEDMKDWISKIDQFYPVKKLENLS</sequence>
<dbReference type="InterPro" id="IPR001849">
    <property type="entry name" value="PH_domain"/>
</dbReference>
<feature type="compositionally biased region" description="Basic and acidic residues" evidence="11">
    <location>
        <begin position="779"/>
        <end position="789"/>
    </location>
</feature>
<dbReference type="CDD" id="cd01365">
    <property type="entry name" value="KISc_KIF1A_KIF1B"/>
    <property type="match status" value="1"/>
</dbReference>
<keyword evidence="2" id="KW-0963">Cytoplasm</keyword>
<dbReference type="Gene3D" id="2.30.29.30">
    <property type="entry name" value="Pleckstrin-homology domain (PH domain)/Phosphotyrosine-binding domain (PTB)"/>
    <property type="match status" value="1"/>
</dbReference>
<dbReference type="InterPro" id="IPR036961">
    <property type="entry name" value="Kinesin_motor_dom_sf"/>
</dbReference>
<dbReference type="Gene3D" id="6.10.250.2520">
    <property type="match status" value="1"/>
</dbReference>
<keyword evidence="4 9" id="KW-0547">Nucleotide-binding</keyword>
<dbReference type="Gene3D" id="3.40.850.10">
    <property type="entry name" value="Kinesin motor domain"/>
    <property type="match status" value="2"/>
</dbReference>
<evidence type="ECO:0000256" key="4">
    <source>
        <dbReference type="ARBA" id="ARBA00022741"/>
    </source>
</evidence>
<evidence type="ECO:0000256" key="10">
    <source>
        <dbReference type="SAM" id="Coils"/>
    </source>
</evidence>
<evidence type="ECO:0000256" key="3">
    <source>
        <dbReference type="ARBA" id="ARBA00022701"/>
    </source>
</evidence>
<dbReference type="GO" id="GO:0008017">
    <property type="term" value="F:microtubule binding"/>
    <property type="evidence" value="ECO:0007669"/>
    <property type="project" value="InterPro"/>
</dbReference>
<dbReference type="Pfam" id="PF00169">
    <property type="entry name" value="PH"/>
    <property type="match status" value="1"/>
</dbReference>
<dbReference type="Gene3D" id="2.60.200.20">
    <property type="match status" value="1"/>
</dbReference>
<dbReference type="SUPFAM" id="SSF50729">
    <property type="entry name" value="PH domain-like"/>
    <property type="match status" value="1"/>
</dbReference>
<feature type="region of interest" description="Disordered" evidence="11">
    <location>
        <begin position="1096"/>
        <end position="1116"/>
    </location>
</feature>
<comment type="similarity">
    <text evidence="9">Belongs to the TRAFAC class myosin-kinesin ATPase superfamily. Kinesin family.</text>
</comment>
<dbReference type="STRING" id="747725.A0A168QFZ7"/>
<dbReference type="PROSITE" id="PS00411">
    <property type="entry name" value="KINESIN_MOTOR_1"/>
    <property type="match status" value="1"/>
</dbReference>
<dbReference type="InterPro" id="IPR011993">
    <property type="entry name" value="PH-like_dom_sf"/>
</dbReference>
<dbReference type="VEuPathDB" id="FungiDB:MUCCIDRAFT_159341"/>
<feature type="compositionally biased region" description="Acidic residues" evidence="11">
    <location>
        <begin position="549"/>
        <end position="561"/>
    </location>
</feature>
<dbReference type="SUPFAM" id="SSF52540">
    <property type="entry name" value="P-loop containing nucleoside triphosphate hydrolases"/>
    <property type="match status" value="1"/>
</dbReference>
<feature type="domain" description="PH" evidence="12">
    <location>
        <begin position="1702"/>
        <end position="1777"/>
    </location>
</feature>
<evidence type="ECO:0000313" key="15">
    <source>
        <dbReference type="Proteomes" id="UP000077051"/>
    </source>
</evidence>
<evidence type="ECO:0000313" key="14">
    <source>
        <dbReference type="EMBL" id="OAD09184.1"/>
    </source>
</evidence>
<dbReference type="InterPro" id="IPR019821">
    <property type="entry name" value="Kinesin_motor_CS"/>
</dbReference>
<evidence type="ECO:0000256" key="9">
    <source>
        <dbReference type="PROSITE-ProRule" id="PRU00283"/>
    </source>
</evidence>
<keyword evidence="6 10" id="KW-0175">Coiled coil</keyword>
<dbReference type="InterPro" id="IPR022164">
    <property type="entry name" value="Kinesin-like"/>
</dbReference>
<keyword evidence="3" id="KW-0493">Microtubule</keyword>
<dbReference type="Pfam" id="PF16183">
    <property type="entry name" value="Kinesin_assoc"/>
    <property type="match status" value="1"/>
</dbReference>
<evidence type="ECO:0000256" key="1">
    <source>
        <dbReference type="ARBA" id="ARBA00004245"/>
    </source>
</evidence>
<dbReference type="GO" id="GO:0005524">
    <property type="term" value="F:ATP binding"/>
    <property type="evidence" value="ECO:0007669"/>
    <property type="project" value="UniProtKB-UniRule"/>
</dbReference>
<dbReference type="PROSITE" id="PS50067">
    <property type="entry name" value="KINESIN_MOTOR_2"/>
    <property type="match status" value="1"/>
</dbReference>
<feature type="compositionally biased region" description="Low complexity" evidence="11">
    <location>
        <begin position="377"/>
        <end position="399"/>
    </location>
</feature>
<dbReference type="InterPro" id="IPR032405">
    <property type="entry name" value="Kinesin_assoc"/>
</dbReference>
<dbReference type="Pfam" id="PF00225">
    <property type="entry name" value="Kinesin"/>
    <property type="match status" value="2"/>
</dbReference>
<dbReference type="PANTHER" id="PTHR47117">
    <property type="entry name" value="STAR-RELATED LIPID TRANSFER PROTEIN 9"/>
    <property type="match status" value="1"/>
</dbReference>
<keyword evidence="8" id="KW-0206">Cytoskeleton</keyword>
<dbReference type="FunFam" id="3.40.850.10:FF:000167">
    <property type="entry name" value="Uncharacterized protein"/>
    <property type="match status" value="1"/>
</dbReference>
<dbReference type="EMBL" id="AMYB01000001">
    <property type="protein sequence ID" value="OAD09184.1"/>
    <property type="molecule type" value="Genomic_DNA"/>
</dbReference>
<organism evidence="14 15">
    <name type="scientific">Mucor lusitanicus CBS 277.49</name>
    <dbReference type="NCBI Taxonomy" id="747725"/>
    <lineage>
        <taxon>Eukaryota</taxon>
        <taxon>Fungi</taxon>
        <taxon>Fungi incertae sedis</taxon>
        <taxon>Mucoromycota</taxon>
        <taxon>Mucoromycotina</taxon>
        <taxon>Mucoromycetes</taxon>
        <taxon>Mucorales</taxon>
        <taxon>Mucorineae</taxon>
        <taxon>Mucoraceae</taxon>
        <taxon>Mucor</taxon>
    </lineage>
</organism>
<evidence type="ECO:0000256" key="8">
    <source>
        <dbReference type="ARBA" id="ARBA00023212"/>
    </source>
</evidence>
<dbReference type="InterPro" id="IPR022140">
    <property type="entry name" value="Kinesin-like_KIF1-typ"/>
</dbReference>
<dbReference type="SUPFAM" id="SSF49879">
    <property type="entry name" value="SMAD/FHA domain"/>
    <property type="match status" value="1"/>
</dbReference>
<dbReference type="SMART" id="SM00129">
    <property type="entry name" value="KISc"/>
    <property type="match status" value="1"/>
</dbReference>
<feature type="region of interest" description="Disordered" evidence="11">
    <location>
        <begin position="776"/>
        <end position="800"/>
    </location>
</feature>
<feature type="region of interest" description="Disordered" evidence="11">
    <location>
        <begin position="536"/>
        <end position="561"/>
    </location>
</feature>
<dbReference type="Pfam" id="PF12423">
    <property type="entry name" value="KIF1B"/>
    <property type="match status" value="1"/>
</dbReference>
<dbReference type="InterPro" id="IPR008984">
    <property type="entry name" value="SMAD_FHA_dom_sf"/>
</dbReference>
<evidence type="ECO:0000259" key="12">
    <source>
        <dbReference type="PROSITE" id="PS50003"/>
    </source>
</evidence>
<keyword evidence="15" id="KW-1185">Reference proteome</keyword>
<dbReference type="GO" id="GO:0003777">
    <property type="term" value="F:microtubule motor activity"/>
    <property type="evidence" value="ECO:0007669"/>
    <property type="project" value="InterPro"/>
</dbReference>
<dbReference type="GO" id="GO:0005874">
    <property type="term" value="C:microtubule"/>
    <property type="evidence" value="ECO:0007669"/>
    <property type="project" value="UniProtKB-KW"/>
</dbReference>